<evidence type="ECO:0000256" key="11">
    <source>
        <dbReference type="ARBA" id="ARBA00048305"/>
    </source>
</evidence>
<dbReference type="InterPro" id="IPR003953">
    <property type="entry name" value="FAD-dep_OxRdtase_2_FAD-bd"/>
</dbReference>
<feature type="domain" description="FAD-dependent oxidoreductase 2 FAD-binding" evidence="12">
    <location>
        <begin position="4"/>
        <end position="369"/>
    </location>
</feature>
<dbReference type="FunFam" id="3.90.700.10:FF:000002">
    <property type="entry name" value="L-aspartate oxidase"/>
    <property type="match status" value="1"/>
</dbReference>
<dbReference type="GO" id="GO:0008734">
    <property type="term" value="F:L-aspartate oxidase activity"/>
    <property type="evidence" value="ECO:0007669"/>
    <property type="project" value="UniProtKB-EC"/>
</dbReference>
<proteinExistence type="inferred from homology"/>
<dbReference type="InterPro" id="IPR005288">
    <property type="entry name" value="NadB"/>
</dbReference>
<evidence type="ECO:0000256" key="7">
    <source>
        <dbReference type="ARBA" id="ARBA00022642"/>
    </source>
</evidence>
<evidence type="ECO:0000256" key="9">
    <source>
        <dbReference type="ARBA" id="ARBA00023002"/>
    </source>
</evidence>
<dbReference type="Gene3D" id="3.90.700.10">
    <property type="entry name" value="Succinate dehydrogenase/fumarate reductase flavoprotein, catalytic domain"/>
    <property type="match status" value="1"/>
</dbReference>
<comment type="catalytic activity">
    <reaction evidence="11">
        <text>L-aspartate + O2 = iminosuccinate + H2O2</text>
        <dbReference type="Rhea" id="RHEA:25876"/>
        <dbReference type="ChEBI" id="CHEBI:15379"/>
        <dbReference type="ChEBI" id="CHEBI:16240"/>
        <dbReference type="ChEBI" id="CHEBI:29991"/>
        <dbReference type="ChEBI" id="CHEBI:77875"/>
        <dbReference type="EC" id="1.4.3.16"/>
    </reaction>
    <physiologicalReaction direction="left-to-right" evidence="11">
        <dbReference type="Rhea" id="RHEA:25877"/>
    </physiologicalReaction>
</comment>
<evidence type="ECO:0000259" key="12">
    <source>
        <dbReference type="Pfam" id="PF00890"/>
    </source>
</evidence>
<dbReference type="SUPFAM" id="SSF51905">
    <property type="entry name" value="FAD/NAD(P)-binding domain"/>
    <property type="match status" value="1"/>
</dbReference>
<comment type="cofactor">
    <cofactor evidence="1">
        <name>FAD</name>
        <dbReference type="ChEBI" id="CHEBI:57692"/>
    </cofactor>
</comment>
<evidence type="ECO:0000256" key="1">
    <source>
        <dbReference type="ARBA" id="ARBA00001974"/>
    </source>
</evidence>
<dbReference type="PRINTS" id="PR00368">
    <property type="entry name" value="FADPNR"/>
</dbReference>
<dbReference type="PANTHER" id="PTHR42716:SF2">
    <property type="entry name" value="L-ASPARTATE OXIDASE, CHLOROPLASTIC"/>
    <property type="match status" value="1"/>
</dbReference>
<keyword evidence="14" id="KW-1185">Reference proteome</keyword>
<gene>
    <name evidence="13" type="ORF">H8S17_06490</name>
</gene>
<dbReference type="Gene3D" id="3.50.50.60">
    <property type="entry name" value="FAD/NAD(P)-binding domain"/>
    <property type="match status" value="1"/>
</dbReference>
<evidence type="ECO:0000256" key="5">
    <source>
        <dbReference type="ARBA" id="ARBA00021901"/>
    </source>
</evidence>
<evidence type="ECO:0000256" key="6">
    <source>
        <dbReference type="ARBA" id="ARBA00022630"/>
    </source>
</evidence>
<dbReference type="InterPro" id="IPR036188">
    <property type="entry name" value="FAD/NAD-bd_sf"/>
</dbReference>
<keyword evidence="6" id="KW-0285">Flavoprotein</keyword>
<dbReference type="Pfam" id="PF00890">
    <property type="entry name" value="FAD_binding_2"/>
    <property type="match status" value="1"/>
</dbReference>
<dbReference type="Proteomes" id="UP000606720">
    <property type="component" value="Unassembled WGS sequence"/>
</dbReference>
<dbReference type="GO" id="GO:0033765">
    <property type="term" value="F:steroid dehydrogenase activity, acting on the CH-CH group of donors"/>
    <property type="evidence" value="ECO:0007669"/>
    <property type="project" value="UniProtKB-ARBA"/>
</dbReference>
<dbReference type="EC" id="1.4.3.16" evidence="4"/>
<evidence type="ECO:0000313" key="13">
    <source>
        <dbReference type="EMBL" id="MBC5713863.1"/>
    </source>
</evidence>
<evidence type="ECO:0000256" key="8">
    <source>
        <dbReference type="ARBA" id="ARBA00022827"/>
    </source>
</evidence>
<sequence length="433" mass="48959">MKTDILIAGSGCAGLYCALHLPKDKEILIITKDIIEHSDSFLAQGGMCMLKDESDYESYYEDTMHAGHYENNPESVEIMIHSSPDTVKDLLGYGVDFHREEDGSLSFTREGGHSAKRILFHEDITGKEITSKLLEEARKRPNIKIIEHTTLLDILCKENVCYGAVIRTAEGEITTVTASYTVLACGGIGGLYRHSTNYRQLTGDGVAVAIEHGIELEHVNYVQIHPTTLYSEKKEERSFLISESVRGEGAVLYNAKKERFVNELLPRDVLTEKIHEQMEKDHMPYVWLSMEHIPREEIEQHFPNIVEHCREKGYDVFTECIPVVPAQHYFMGGIKVNMQSKTSMDQLYAIGETACNGVHGRNRLASNSLLESLVFAKRAALDMAEHFPEVKEMDEPAEQADLSRYQNAEALAETYKNDVLNEIERLNKLCTIQ</sequence>
<dbReference type="InterPro" id="IPR027477">
    <property type="entry name" value="Succ_DH/fumarate_Rdtase_cat_sf"/>
</dbReference>
<comment type="caution">
    <text evidence="13">The sequence shown here is derived from an EMBL/GenBank/DDBJ whole genome shotgun (WGS) entry which is preliminary data.</text>
</comment>
<protein>
    <recommendedName>
        <fullName evidence="5">L-aspartate oxidase</fullName>
        <ecNumber evidence="4">1.4.3.16</ecNumber>
    </recommendedName>
    <alternativeName>
        <fullName evidence="10">Quinolinate synthase B</fullName>
    </alternativeName>
</protein>
<dbReference type="PANTHER" id="PTHR42716">
    <property type="entry name" value="L-ASPARTATE OXIDASE"/>
    <property type="match status" value="1"/>
</dbReference>
<dbReference type="NCBIfam" id="NF004820">
    <property type="entry name" value="PRK06175.1"/>
    <property type="match status" value="1"/>
</dbReference>
<name>A0A923LQ25_9FIRM</name>
<evidence type="ECO:0000256" key="4">
    <source>
        <dbReference type="ARBA" id="ARBA00012173"/>
    </source>
</evidence>
<evidence type="ECO:0000256" key="10">
    <source>
        <dbReference type="ARBA" id="ARBA00030386"/>
    </source>
</evidence>
<comment type="similarity">
    <text evidence="3">Belongs to the FAD-dependent oxidoreductase 2 family. NadB subfamily.</text>
</comment>
<keyword evidence="9 13" id="KW-0560">Oxidoreductase</keyword>
<dbReference type="AlphaFoldDB" id="A0A923LQ25"/>
<dbReference type="GO" id="GO:0034628">
    <property type="term" value="P:'de novo' NAD+ biosynthetic process from L-aspartate"/>
    <property type="evidence" value="ECO:0007669"/>
    <property type="project" value="TreeGrafter"/>
</dbReference>
<comment type="pathway">
    <text evidence="2">Cofactor biosynthesis; NAD(+) biosynthesis; iminoaspartate from L-aspartate (oxidase route): step 1/1.</text>
</comment>
<organism evidence="13 14">
    <name type="scientific">Roseburia zhanii</name>
    <dbReference type="NCBI Taxonomy" id="2763064"/>
    <lineage>
        <taxon>Bacteria</taxon>
        <taxon>Bacillati</taxon>
        <taxon>Bacillota</taxon>
        <taxon>Clostridia</taxon>
        <taxon>Lachnospirales</taxon>
        <taxon>Lachnospiraceae</taxon>
        <taxon>Roseburia</taxon>
    </lineage>
</organism>
<evidence type="ECO:0000313" key="14">
    <source>
        <dbReference type="Proteomes" id="UP000606720"/>
    </source>
</evidence>
<dbReference type="SUPFAM" id="SSF56425">
    <property type="entry name" value="Succinate dehydrogenase/fumarate reductase flavoprotein, catalytic domain"/>
    <property type="match status" value="1"/>
</dbReference>
<keyword evidence="8" id="KW-0274">FAD</keyword>
<dbReference type="EMBL" id="JACOPH010000004">
    <property type="protein sequence ID" value="MBC5713863.1"/>
    <property type="molecule type" value="Genomic_DNA"/>
</dbReference>
<evidence type="ECO:0000256" key="2">
    <source>
        <dbReference type="ARBA" id="ARBA00004950"/>
    </source>
</evidence>
<evidence type="ECO:0000256" key="3">
    <source>
        <dbReference type="ARBA" id="ARBA00008562"/>
    </source>
</evidence>
<dbReference type="RefSeq" id="WP_186866671.1">
    <property type="nucleotide sequence ID" value="NZ_JACOPH010000004.1"/>
</dbReference>
<accession>A0A923LQ25</accession>
<reference evidence="13" key="1">
    <citation type="submission" date="2020-08" db="EMBL/GenBank/DDBJ databases">
        <title>Genome public.</title>
        <authorList>
            <person name="Liu C."/>
            <person name="Sun Q."/>
        </authorList>
    </citation>
    <scope>NUCLEOTIDE SEQUENCE</scope>
    <source>
        <strain evidence="13">BX1005</strain>
    </source>
</reference>
<keyword evidence="7" id="KW-0662">Pyridine nucleotide biosynthesis</keyword>